<dbReference type="Gene3D" id="1.10.10.10">
    <property type="entry name" value="Winged helix-like DNA-binding domain superfamily/Winged helix DNA-binding domain"/>
    <property type="match status" value="1"/>
</dbReference>
<dbReference type="InterPro" id="IPR014710">
    <property type="entry name" value="RmlC-like_jellyroll"/>
</dbReference>
<dbReference type="Pfam" id="PF13545">
    <property type="entry name" value="HTH_Crp_2"/>
    <property type="match status" value="1"/>
</dbReference>
<dbReference type="InterPro" id="IPR018490">
    <property type="entry name" value="cNMP-bd_dom_sf"/>
</dbReference>
<dbReference type="PANTHER" id="PTHR24567:SF75">
    <property type="entry name" value="FUMARATE AND NITRATE REDUCTION REGULATORY PROTEIN"/>
    <property type="match status" value="1"/>
</dbReference>
<dbReference type="InterPro" id="IPR036388">
    <property type="entry name" value="WH-like_DNA-bd_sf"/>
</dbReference>
<keyword evidence="2" id="KW-0238">DNA-binding</keyword>
<dbReference type="AlphaFoldDB" id="A0A1T4R1F5"/>
<dbReference type="CDD" id="cd00092">
    <property type="entry name" value="HTH_CRP"/>
    <property type="match status" value="1"/>
</dbReference>
<dbReference type="PROSITE" id="PS50042">
    <property type="entry name" value="CNMP_BINDING_3"/>
    <property type="match status" value="1"/>
</dbReference>
<dbReference type="SMART" id="SM00419">
    <property type="entry name" value="HTH_CRP"/>
    <property type="match status" value="1"/>
</dbReference>
<dbReference type="InterPro" id="IPR000595">
    <property type="entry name" value="cNMP-bd_dom"/>
</dbReference>
<evidence type="ECO:0000259" key="4">
    <source>
        <dbReference type="PROSITE" id="PS50042"/>
    </source>
</evidence>
<dbReference type="EMBL" id="FUWJ01000004">
    <property type="protein sequence ID" value="SKA09717.1"/>
    <property type="molecule type" value="Genomic_DNA"/>
</dbReference>
<dbReference type="Gene3D" id="2.60.120.10">
    <property type="entry name" value="Jelly Rolls"/>
    <property type="match status" value="1"/>
</dbReference>
<dbReference type="Proteomes" id="UP000190092">
    <property type="component" value="Unassembled WGS sequence"/>
</dbReference>
<evidence type="ECO:0000259" key="5">
    <source>
        <dbReference type="PROSITE" id="PS51063"/>
    </source>
</evidence>
<dbReference type="GO" id="GO:0003700">
    <property type="term" value="F:DNA-binding transcription factor activity"/>
    <property type="evidence" value="ECO:0007669"/>
    <property type="project" value="TreeGrafter"/>
</dbReference>
<organism evidence="6 7">
    <name type="scientific">Enhydrobacter aerosaccus</name>
    <dbReference type="NCBI Taxonomy" id="225324"/>
    <lineage>
        <taxon>Bacteria</taxon>
        <taxon>Pseudomonadati</taxon>
        <taxon>Pseudomonadota</taxon>
        <taxon>Alphaproteobacteria</taxon>
        <taxon>Hyphomicrobiales</taxon>
        <taxon>Enhydrobacter</taxon>
    </lineage>
</organism>
<proteinExistence type="predicted"/>
<evidence type="ECO:0000256" key="2">
    <source>
        <dbReference type="ARBA" id="ARBA00023125"/>
    </source>
</evidence>
<protein>
    <submittedName>
        <fullName evidence="6">CRP/FNR family transcriptional regulator, nitrogen fixation regulation protein</fullName>
    </submittedName>
</protein>
<evidence type="ECO:0000256" key="3">
    <source>
        <dbReference type="ARBA" id="ARBA00023163"/>
    </source>
</evidence>
<dbReference type="GO" id="GO:0003677">
    <property type="term" value="F:DNA binding"/>
    <property type="evidence" value="ECO:0007669"/>
    <property type="project" value="UniProtKB-KW"/>
</dbReference>
<dbReference type="STRING" id="225324.SAMN02745126_03482"/>
<feature type="domain" description="Cyclic nucleotide-binding" evidence="4">
    <location>
        <begin position="44"/>
        <end position="142"/>
    </location>
</feature>
<dbReference type="PRINTS" id="PR00034">
    <property type="entry name" value="HTHCRP"/>
</dbReference>
<dbReference type="GO" id="GO:0005829">
    <property type="term" value="C:cytosol"/>
    <property type="evidence" value="ECO:0007669"/>
    <property type="project" value="TreeGrafter"/>
</dbReference>
<dbReference type="Pfam" id="PF00027">
    <property type="entry name" value="cNMP_binding"/>
    <property type="match status" value="1"/>
</dbReference>
<dbReference type="InterPro" id="IPR012318">
    <property type="entry name" value="HTH_CRP"/>
</dbReference>
<dbReference type="InterPro" id="IPR050397">
    <property type="entry name" value="Env_Response_Regulators"/>
</dbReference>
<reference evidence="7" key="1">
    <citation type="submission" date="2017-02" db="EMBL/GenBank/DDBJ databases">
        <authorList>
            <person name="Varghese N."/>
            <person name="Submissions S."/>
        </authorList>
    </citation>
    <scope>NUCLEOTIDE SEQUENCE [LARGE SCALE GENOMIC DNA]</scope>
    <source>
        <strain evidence="7">ATCC 27094</strain>
    </source>
</reference>
<evidence type="ECO:0000313" key="6">
    <source>
        <dbReference type="EMBL" id="SKA09717.1"/>
    </source>
</evidence>
<keyword evidence="7" id="KW-1185">Reference proteome</keyword>
<dbReference type="OrthoDB" id="7584044at2"/>
<dbReference type="PANTHER" id="PTHR24567">
    <property type="entry name" value="CRP FAMILY TRANSCRIPTIONAL REGULATORY PROTEIN"/>
    <property type="match status" value="1"/>
</dbReference>
<name>A0A1T4R1F5_9HYPH</name>
<accession>A0A1T4R1F5</accession>
<dbReference type="RefSeq" id="WP_085935186.1">
    <property type="nucleotide sequence ID" value="NZ_FUWJ01000004.1"/>
</dbReference>
<evidence type="ECO:0000313" key="7">
    <source>
        <dbReference type="Proteomes" id="UP000190092"/>
    </source>
</evidence>
<dbReference type="PROSITE" id="PS51063">
    <property type="entry name" value="HTH_CRP_2"/>
    <property type="match status" value="1"/>
</dbReference>
<dbReference type="SUPFAM" id="SSF51206">
    <property type="entry name" value="cAMP-binding domain-like"/>
    <property type="match status" value="1"/>
</dbReference>
<sequence length="234" mass="25416">MPAYAASTRTAVPQARVPAGYLAMQGSAALGRSALADDRGGTRRTFAKGEELFAEGEAADFFYQVVSGTVRVCKLLSDGRRQIDAFQLAGDIFGLENGAEHRFTAEAVEETVVLAFRRGRFANLLHDNPAFGDQLMTSMITSLERAQDHMVLLGRKTAQEKIATFLMDMAGRLAKGDRLDLPMQRTDIADHLGLTIETVSRTLTQMVRDGLIKLGAAGRTITLTNKLALQQLNG</sequence>
<keyword evidence="1" id="KW-0805">Transcription regulation</keyword>
<dbReference type="SUPFAM" id="SSF46785">
    <property type="entry name" value="Winged helix' DNA-binding domain"/>
    <property type="match status" value="1"/>
</dbReference>
<evidence type="ECO:0000256" key="1">
    <source>
        <dbReference type="ARBA" id="ARBA00023015"/>
    </source>
</evidence>
<dbReference type="SMART" id="SM00100">
    <property type="entry name" value="cNMP"/>
    <property type="match status" value="1"/>
</dbReference>
<dbReference type="InterPro" id="IPR036390">
    <property type="entry name" value="WH_DNA-bd_sf"/>
</dbReference>
<keyword evidence="3" id="KW-0804">Transcription</keyword>
<gene>
    <name evidence="6" type="ORF">SAMN02745126_03482</name>
</gene>
<feature type="domain" description="HTH crp-type" evidence="5">
    <location>
        <begin position="156"/>
        <end position="227"/>
    </location>
</feature>
<dbReference type="CDD" id="cd00038">
    <property type="entry name" value="CAP_ED"/>
    <property type="match status" value="1"/>
</dbReference>